<keyword evidence="3" id="KW-0560">Oxidoreductase</keyword>
<reference evidence="8" key="1">
    <citation type="submission" date="2005-10" db="EMBL/GenBank/DDBJ databases">
        <title>Complete sequence of Pelobacter carbinolicus DSM 2380.</title>
        <authorList>
            <person name="Copeland A."/>
            <person name="Lucas S."/>
            <person name="Lapidus A."/>
            <person name="Barry K."/>
            <person name="Detter J.C."/>
            <person name="Glavina T."/>
            <person name="Hammon N."/>
            <person name="Israni S."/>
            <person name="Pitluck S."/>
            <person name="Chertkov O."/>
            <person name="Schmutz J."/>
            <person name="Larimer F."/>
            <person name="Land M."/>
            <person name="Kyrpides N."/>
            <person name="Ivanova N."/>
            <person name="Richardson P."/>
        </authorList>
    </citation>
    <scope>NUCLEOTIDE SEQUENCE [LARGE SCALE GENOMIC DNA]</scope>
    <source>
        <strain evidence="8">DSM 2380 / NBRC 103641 / GraBd1</strain>
    </source>
</reference>
<dbReference type="GO" id="GO:0046872">
    <property type="term" value="F:metal ion binding"/>
    <property type="evidence" value="ECO:0007669"/>
    <property type="project" value="InterPro"/>
</dbReference>
<dbReference type="SUPFAM" id="SSF56796">
    <property type="entry name" value="Dehydroquinate synthase-like"/>
    <property type="match status" value="1"/>
</dbReference>
<evidence type="ECO:0000259" key="6">
    <source>
        <dbReference type="Pfam" id="PF25137"/>
    </source>
</evidence>
<reference evidence="7 8" key="2">
    <citation type="journal article" date="2012" name="BMC Genomics">
        <title>The genome of Pelobacter carbinolicus reveals surprising metabolic capabilities and physiological features.</title>
        <authorList>
            <person name="Aklujkar M."/>
            <person name="Haveman S.A."/>
            <person name="Didonato R.Jr."/>
            <person name="Chertkov O."/>
            <person name="Han C.S."/>
            <person name="Land M.L."/>
            <person name="Brown P."/>
            <person name="Lovley D.R."/>
        </authorList>
    </citation>
    <scope>NUCLEOTIDE SEQUENCE [LARGE SCALE GENOMIC DNA]</scope>
    <source>
        <strain evidence="8">DSM 2380 / NBRC 103641 / GraBd1</strain>
    </source>
</reference>
<evidence type="ECO:0000313" key="7">
    <source>
        <dbReference type="EMBL" id="ABA90083.1"/>
    </source>
</evidence>
<dbReference type="CDD" id="cd08188">
    <property type="entry name" value="PDDH"/>
    <property type="match status" value="1"/>
</dbReference>
<dbReference type="Pfam" id="PF00465">
    <property type="entry name" value="Fe-ADH"/>
    <property type="match status" value="1"/>
</dbReference>
<name>Q3A0M4_SYNC1</name>
<dbReference type="KEGG" id="pca:Pcar_2848"/>
<evidence type="ECO:0000256" key="1">
    <source>
        <dbReference type="ARBA" id="ARBA00001962"/>
    </source>
</evidence>
<dbReference type="GO" id="GO:0004022">
    <property type="term" value="F:alcohol dehydrogenase (NAD+) activity"/>
    <property type="evidence" value="ECO:0007669"/>
    <property type="project" value="TreeGrafter"/>
</dbReference>
<dbReference type="STRING" id="338963.Pcar_2848"/>
<dbReference type="PANTHER" id="PTHR11496:SF102">
    <property type="entry name" value="ALCOHOL DEHYDROGENASE 4"/>
    <property type="match status" value="1"/>
</dbReference>
<dbReference type="InterPro" id="IPR018211">
    <property type="entry name" value="ADH_Fe_CS"/>
</dbReference>
<dbReference type="Pfam" id="PF25137">
    <property type="entry name" value="ADH_Fe_C"/>
    <property type="match status" value="1"/>
</dbReference>
<organism evidence="7 8">
    <name type="scientific">Syntrophotalea carbinolica (strain DSM 2380 / NBRC 103641 / GraBd1)</name>
    <name type="common">Pelobacter carbinolicus</name>
    <dbReference type="NCBI Taxonomy" id="338963"/>
    <lineage>
        <taxon>Bacteria</taxon>
        <taxon>Pseudomonadati</taxon>
        <taxon>Thermodesulfobacteriota</taxon>
        <taxon>Desulfuromonadia</taxon>
        <taxon>Desulfuromonadales</taxon>
        <taxon>Syntrophotaleaceae</taxon>
        <taxon>Syntrophotalea</taxon>
    </lineage>
</organism>
<dbReference type="AlphaFoldDB" id="Q3A0M4"/>
<dbReference type="InterPro" id="IPR056798">
    <property type="entry name" value="ADH_Fe_C"/>
</dbReference>
<dbReference type="InterPro" id="IPR039697">
    <property type="entry name" value="Alcohol_dehydrogenase_Fe"/>
</dbReference>
<sequence length="389" mass="40824">MGAMAEQVYGFFMPTTSLLGNGAVKEIGNQAKVLGGTKALIVTDIGLVKLGMVDTLKGYLEQAGLQVAVFDGVEPNPTDVNVRDCLKVWQDNSCDLLVTFGGGSSHDCGKGMAIMATSGGDIRDWAGIDTLQANLPPYISINTTAGTASEMTRFAVVTNTDTHVKMVFCDARLTADVAINDPALMVGLPPALTAATGMDALTHAIEAYVTTLLSNPITDAVALQAISLIGKWLRKAVANGADMEARDAMAYAEYLAGMAFNSAGLGIVHSMAHQPGSLLGKPHGVCNAICLPVVCEFNLMANAEKYAKVAEGLGEDISGLSVMEAAEKAVAAIRRLSKDVGIPSGLAEIGVTEKDIPIMAENALNDMCTLFNPRNVKVEDIIELYKKAL</sequence>
<evidence type="ECO:0000256" key="3">
    <source>
        <dbReference type="ARBA" id="ARBA00023002"/>
    </source>
</evidence>
<dbReference type="eggNOG" id="COG1454">
    <property type="taxonomic scope" value="Bacteria"/>
</dbReference>
<keyword evidence="8" id="KW-1185">Reference proteome</keyword>
<dbReference type="HOGENOM" id="CLU_007207_0_0_7"/>
<dbReference type="PANTHER" id="PTHR11496">
    <property type="entry name" value="ALCOHOL DEHYDROGENASE"/>
    <property type="match status" value="1"/>
</dbReference>
<protein>
    <submittedName>
        <fullName evidence="7">Ethanol dehydrogenase, putative</fullName>
    </submittedName>
</protein>
<evidence type="ECO:0000259" key="5">
    <source>
        <dbReference type="Pfam" id="PF00465"/>
    </source>
</evidence>
<evidence type="ECO:0000256" key="4">
    <source>
        <dbReference type="ARBA" id="ARBA00023027"/>
    </source>
</evidence>
<feature type="domain" description="Alcohol dehydrogenase iron-type/glycerol dehydrogenase GldA" evidence="5">
    <location>
        <begin position="14"/>
        <end position="182"/>
    </location>
</feature>
<proteinExistence type="inferred from homology"/>
<evidence type="ECO:0000313" key="8">
    <source>
        <dbReference type="Proteomes" id="UP000002534"/>
    </source>
</evidence>
<dbReference type="RefSeq" id="WP_011342630.1">
    <property type="nucleotide sequence ID" value="NC_007498.2"/>
</dbReference>
<dbReference type="Gene3D" id="3.40.50.1970">
    <property type="match status" value="1"/>
</dbReference>
<comment type="cofactor">
    <cofactor evidence="1">
        <name>Fe cation</name>
        <dbReference type="ChEBI" id="CHEBI:24875"/>
    </cofactor>
</comment>
<dbReference type="Gene3D" id="1.20.1090.10">
    <property type="entry name" value="Dehydroquinate synthase-like - alpha domain"/>
    <property type="match status" value="1"/>
</dbReference>
<dbReference type="PROSITE" id="PS00913">
    <property type="entry name" value="ADH_IRON_1"/>
    <property type="match status" value="1"/>
</dbReference>
<dbReference type="FunFam" id="3.40.50.1970:FF:000003">
    <property type="entry name" value="Alcohol dehydrogenase, iron-containing"/>
    <property type="match status" value="1"/>
</dbReference>
<dbReference type="InterPro" id="IPR001670">
    <property type="entry name" value="ADH_Fe/GldA"/>
</dbReference>
<dbReference type="OrthoDB" id="9778433at2"/>
<keyword evidence="4" id="KW-0520">NAD</keyword>
<dbReference type="FunFam" id="1.20.1090.10:FF:000001">
    <property type="entry name" value="Aldehyde-alcohol dehydrogenase"/>
    <property type="match status" value="1"/>
</dbReference>
<dbReference type="EMBL" id="CP000142">
    <property type="protein sequence ID" value="ABA90083.1"/>
    <property type="molecule type" value="Genomic_DNA"/>
</dbReference>
<gene>
    <name evidence="7" type="ordered locus">Pcar_2848</name>
</gene>
<dbReference type="Proteomes" id="UP000002534">
    <property type="component" value="Chromosome"/>
</dbReference>
<comment type="similarity">
    <text evidence="2">Belongs to the iron-containing alcohol dehydrogenase family.</text>
</comment>
<accession>Q3A0M4</accession>
<evidence type="ECO:0000256" key="2">
    <source>
        <dbReference type="ARBA" id="ARBA00007358"/>
    </source>
</evidence>
<feature type="domain" description="Fe-containing alcohol dehydrogenase-like C-terminal" evidence="6">
    <location>
        <begin position="193"/>
        <end position="389"/>
    </location>
</feature>